<evidence type="ECO:0000259" key="3">
    <source>
        <dbReference type="PROSITE" id="PS51186"/>
    </source>
</evidence>
<dbReference type="SMART" id="SM00347">
    <property type="entry name" value="HTH_MARR"/>
    <property type="match status" value="1"/>
</dbReference>
<accession>A0ABW1NX54</accession>
<dbReference type="Pfam" id="PF00583">
    <property type="entry name" value="Acetyltransf_1"/>
    <property type="match status" value="1"/>
</dbReference>
<dbReference type="PANTHER" id="PTHR13947:SF37">
    <property type="entry name" value="LD18367P"/>
    <property type="match status" value="1"/>
</dbReference>
<reference evidence="5" key="1">
    <citation type="journal article" date="2019" name="Int. J. Syst. Evol. Microbiol.">
        <title>The Global Catalogue of Microorganisms (GCM) 10K type strain sequencing project: providing services to taxonomists for standard genome sequencing and annotation.</title>
        <authorList>
            <consortium name="The Broad Institute Genomics Platform"/>
            <consortium name="The Broad Institute Genome Sequencing Center for Infectious Disease"/>
            <person name="Wu L."/>
            <person name="Ma J."/>
        </authorList>
    </citation>
    <scope>NUCLEOTIDE SEQUENCE [LARGE SCALE GENOMIC DNA]</scope>
    <source>
        <strain evidence="5">JCM 30346</strain>
    </source>
</reference>
<comment type="caution">
    <text evidence="4">The sequence shown here is derived from an EMBL/GenBank/DDBJ whole genome shotgun (WGS) entry which is preliminary data.</text>
</comment>
<dbReference type="Gene3D" id="3.40.630.30">
    <property type="match status" value="1"/>
</dbReference>
<dbReference type="SUPFAM" id="SSF55729">
    <property type="entry name" value="Acyl-CoA N-acyltransferases (Nat)"/>
    <property type="match status" value="1"/>
</dbReference>
<dbReference type="EC" id="2.3.1.-" evidence="4"/>
<sequence length="305" mass="34173">MQELISGVRSFNRFYTRVIGVLGAGMHETPYSLTEARVLFELYQRGEMESAEVRRALGLDAGYLSRMLADFESRGLVTRERSAADARRQVVRLTADGHATCKTLDDSSAAAVRDLLAPLTEEDRRRMLAAMTTVREVLEPAPRGVPYVIRPPRPGDLGWIVHRHGALYAEEHGWDHTMEGLIARIVADYTDGHDPRREACWIAEVDGRPAGSILCVRGPDPRTAQLRLLLVEPSARGMGIGSRLVEECLTFARTTGHTRIVLMTVSALDSARRIYQRAGFQLDEEHRDVPAYGTHVDEQWWSRAL</sequence>
<dbReference type="InterPro" id="IPR000835">
    <property type="entry name" value="HTH_MarR-typ"/>
</dbReference>
<dbReference type="InterPro" id="IPR050769">
    <property type="entry name" value="NAT_camello-type"/>
</dbReference>
<dbReference type="Gene3D" id="1.10.10.10">
    <property type="entry name" value="Winged helix-like DNA-binding domain superfamily/Winged helix DNA-binding domain"/>
    <property type="match status" value="1"/>
</dbReference>
<dbReference type="EMBL" id="JBHSRF010000131">
    <property type="protein sequence ID" value="MFC6087329.1"/>
    <property type="molecule type" value="Genomic_DNA"/>
</dbReference>
<evidence type="ECO:0000313" key="5">
    <source>
        <dbReference type="Proteomes" id="UP001596137"/>
    </source>
</evidence>
<evidence type="ECO:0000313" key="4">
    <source>
        <dbReference type="EMBL" id="MFC6087329.1"/>
    </source>
</evidence>
<organism evidence="4 5">
    <name type="scientific">Sphaerisporangium aureirubrum</name>
    <dbReference type="NCBI Taxonomy" id="1544736"/>
    <lineage>
        <taxon>Bacteria</taxon>
        <taxon>Bacillati</taxon>
        <taxon>Actinomycetota</taxon>
        <taxon>Actinomycetes</taxon>
        <taxon>Streptosporangiales</taxon>
        <taxon>Streptosporangiaceae</taxon>
        <taxon>Sphaerisporangium</taxon>
    </lineage>
</organism>
<dbReference type="InterPro" id="IPR036390">
    <property type="entry name" value="WH_DNA-bd_sf"/>
</dbReference>
<protein>
    <submittedName>
        <fullName evidence="4">GNAT family N-acetyltransferase</fullName>
        <ecNumber evidence="4">2.3.1.-</ecNumber>
    </submittedName>
</protein>
<dbReference type="PROSITE" id="PS50995">
    <property type="entry name" value="HTH_MARR_2"/>
    <property type="match status" value="1"/>
</dbReference>
<evidence type="ECO:0000256" key="1">
    <source>
        <dbReference type="ARBA" id="ARBA00022679"/>
    </source>
</evidence>
<dbReference type="InterPro" id="IPR036388">
    <property type="entry name" value="WH-like_DNA-bd_sf"/>
</dbReference>
<dbReference type="InterPro" id="IPR000182">
    <property type="entry name" value="GNAT_dom"/>
</dbReference>
<dbReference type="PANTHER" id="PTHR13947">
    <property type="entry name" value="GNAT FAMILY N-ACETYLTRANSFERASE"/>
    <property type="match status" value="1"/>
</dbReference>
<dbReference type="RefSeq" id="WP_380763475.1">
    <property type="nucleotide sequence ID" value="NZ_JBHSRF010000131.1"/>
</dbReference>
<dbReference type="InterPro" id="IPR016181">
    <property type="entry name" value="Acyl_CoA_acyltransferase"/>
</dbReference>
<proteinExistence type="predicted"/>
<dbReference type="GO" id="GO:0016746">
    <property type="term" value="F:acyltransferase activity"/>
    <property type="evidence" value="ECO:0007669"/>
    <property type="project" value="UniProtKB-KW"/>
</dbReference>
<feature type="domain" description="N-acetyltransferase" evidence="3">
    <location>
        <begin position="147"/>
        <end position="305"/>
    </location>
</feature>
<gene>
    <name evidence="4" type="ORF">ACFP1K_39605</name>
</gene>
<dbReference type="SUPFAM" id="SSF46785">
    <property type="entry name" value="Winged helix' DNA-binding domain"/>
    <property type="match status" value="1"/>
</dbReference>
<keyword evidence="1 4" id="KW-0808">Transferase</keyword>
<feature type="domain" description="HTH marR-type" evidence="2">
    <location>
        <begin position="1"/>
        <end position="136"/>
    </location>
</feature>
<dbReference type="Proteomes" id="UP001596137">
    <property type="component" value="Unassembled WGS sequence"/>
</dbReference>
<dbReference type="CDD" id="cd04301">
    <property type="entry name" value="NAT_SF"/>
    <property type="match status" value="1"/>
</dbReference>
<dbReference type="PROSITE" id="PS51186">
    <property type="entry name" value="GNAT"/>
    <property type="match status" value="1"/>
</dbReference>
<keyword evidence="4" id="KW-0012">Acyltransferase</keyword>
<dbReference type="Pfam" id="PF12802">
    <property type="entry name" value="MarR_2"/>
    <property type="match status" value="1"/>
</dbReference>
<dbReference type="PRINTS" id="PR00598">
    <property type="entry name" value="HTHMARR"/>
</dbReference>
<evidence type="ECO:0000259" key="2">
    <source>
        <dbReference type="PROSITE" id="PS50995"/>
    </source>
</evidence>
<name>A0ABW1NX54_9ACTN</name>
<keyword evidence="5" id="KW-1185">Reference proteome</keyword>